<gene>
    <name evidence="2" type="ORF">SAMN02982929_05212</name>
    <name evidence="3" type="ORF">SAMN05216506_107186</name>
</gene>
<sequence length="276" mass="29425">MTVLVTGGTGNTGRPLAALLRGRGVPVRIASRHPGPDPDHVRFDWSDPRTHGPALEGVEQVFLVPPIGVLEPMPLVEPFLRAAEGRRVVLLGSLAVIPGLTRLRDRVAAMPDSAVLRPSGFMQNFTGPHPVAVELRERGVIRTATGNGRLGWIDAADIAAVADALLAADEIDREYVLTGPEALSHAEAAAIISEVTGRPVRHEDITPEERIRQHSTSVPADFAAALTAMDLNIRAGSEDLVTSVVPDLTGRPARSFRDFARANRAECTPPPPPHPG</sequence>
<dbReference type="InterPro" id="IPR051604">
    <property type="entry name" value="Ergot_Alk_Oxidoreductase"/>
</dbReference>
<dbReference type="Proteomes" id="UP000199690">
    <property type="component" value="Unassembled WGS sequence"/>
</dbReference>
<dbReference type="Gene3D" id="3.40.50.720">
    <property type="entry name" value="NAD(P)-binding Rossmann-like Domain"/>
    <property type="match status" value="1"/>
</dbReference>
<evidence type="ECO:0000313" key="2">
    <source>
        <dbReference type="EMBL" id="SEG90351.1"/>
    </source>
</evidence>
<accession>A0A1H6DYW5</accession>
<reference evidence="2" key="2">
    <citation type="submission" date="2016-10" db="EMBL/GenBank/DDBJ databases">
        <authorList>
            <person name="de Groot N.N."/>
        </authorList>
    </citation>
    <scope>NUCLEOTIDE SEQUENCE [LARGE SCALE GENOMIC DNA]</scope>
    <source>
        <strain evidence="2">ATCC 20501</strain>
    </source>
</reference>
<dbReference type="Proteomes" id="UP000236729">
    <property type="component" value="Unassembled WGS sequence"/>
</dbReference>
<dbReference type="PANTHER" id="PTHR43162:SF1">
    <property type="entry name" value="PRESTALK A DIFFERENTIATION PROTEIN A"/>
    <property type="match status" value="1"/>
</dbReference>
<dbReference type="RefSeq" id="WP_093354198.1">
    <property type="nucleotide sequence ID" value="NZ_FNVB01000008.1"/>
</dbReference>
<dbReference type="SMR" id="A0A1H6DYW5"/>
<evidence type="ECO:0000313" key="4">
    <source>
        <dbReference type="Proteomes" id="UP000199690"/>
    </source>
</evidence>
<accession>A0A1I1W6L8</accession>
<dbReference type="AlphaFoldDB" id="A0A1H6DYW5"/>
<dbReference type="Gene3D" id="3.90.25.10">
    <property type="entry name" value="UDP-galactose 4-epimerase, domain 1"/>
    <property type="match status" value="1"/>
</dbReference>
<dbReference type="InterPro" id="IPR036291">
    <property type="entry name" value="NAD(P)-bd_dom_sf"/>
</dbReference>
<organism evidence="2 5">
    <name type="scientific">Saccharopolyspora kobensis</name>
    <dbReference type="NCBI Taxonomy" id="146035"/>
    <lineage>
        <taxon>Bacteria</taxon>
        <taxon>Bacillati</taxon>
        <taxon>Actinomycetota</taxon>
        <taxon>Actinomycetes</taxon>
        <taxon>Pseudonocardiales</taxon>
        <taxon>Pseudonocardiaceae</taxon>
        <taxon>Saccharopolyspora</taxon>
    </lineage>
</organism>
<evidence type="ECO:0000259" key="1">
    <source>
        <dbReference type="Pfam" id="PF05368"/>
    </source>
</evidence>
<protein>
    <submittedName>
        <fullName evidence="2">Uncharacterized conserved protein YbjT, contains NAD(P)-binding and DUF2867 domains</fullName>
    </submittedName>
</protein>
<reference evidence="4 5" key="1">
    <citation type="submission" date="2016-10" db="EMBL/GenBank/DDBJ databases">
        <authorList>
            <person name="Varghese N."/>
            <person name="Submissions S."/>
        </authorList>
    </citation>
    <scope>NUCLEOTIDE SEQUENCE [LARGE SCALE GENOMIC DNA]</scope>
    <source>
        <strain evidence="5">ATCC 20501</strain>
        <strain evidence="3 4">CGMCC 4.3529</strain>
    </source>
</reference>
<name>A0A1H6DYW5_9PSEU</name>
<evidence type="ECO:0000313" key="3">
    <source>
        <dbReference type="EMBL" id="SFD90787.1"/>
    </source>
</evidence>
<dbReference type="Pfam" id="PF05368">
    <property type="entry name" value="NmrA"/>
    <property type="match status" value="1"/>
</dbReference>
<dbReference type="InterPro" id="IPR008030">
    <property type="entry name" value="NmrA-like"/>
</dbReference>
<feature type="domain" description="NmrA-like" evidence="1">
    <location>
        <begin position="114"/>
        <end position="229"/>
    </location>
</feature>
<dbReference type="EMBL" id="FNVB01000008">
    <property type="protein sequence ID" value="SEG90351.1"/>
    <property type="molecule type" value="Genomic_DNA"/>
</dbReference>
<dbReference type="SUPFAM" id="SSF51735">
    <property type="entry name" value="NAD(P)-binding Rossmann-fold domains"/>
    <property type="match status" value="1"/>
</dbReference>
<proteinExistence type="predicted"/>
<keyword evidence="4" id="KW-1185">Reference proteome</keyword>
<dbReference type="PANTHER" id="PTHR43162">
    <property type="match status" value="1"/>
</dbReference>
<dbReference type="EMBL" id="FOME01000007">
    <property type="protein sequence ID" value="SFD90787.1"/>
    <property type="molecule type" value="Genomic_DNA"/>
</dbReference>
<evidence type="ECO:0000313" key="5">
    <source>
        <dbReference type="Proteomes" id="UP000236729"/>
    </source>
</evidence>